<feature type="compositionally biased region" description="Polar residues" evidence="1">
    <location>
        <begin position="804"/>
        <end position="816"/>
    </location>
</feature>
<sequence length="1290" mass="138484">MHSASTSSAAPAKSSLSNSNPSGPVKRSASVASSAPQSRPPAAPLDALAEQDLSPKLHGKRGSASRRRSSVAHAALEGVNTIKEGVGNLHRWSQSTTSSAASVEKPAQGSFSRRLSFTGPSPFANFHGSNLHSPPRRSPTRTRSPDVSPRGGQGRPYSPPNIPPPTTSPPAVPILPATVFDPRPHSPSTAPPSNAGGLFTPPVAFGGPDYFSSRPPVASNASPRRQRAPSQQQGPSVRSPLGSPAPLENRAYKPNKPLHSASASISQRPRQGSVDTTRFRQGSVDHRSASAIGNRSKESRDYNTSRRAKERSDSDASRKSEDEATRTQSRNKERGDKDKKTMLSRALQKANTAVLLDNAQNFEGAMEAYGDACRLLQQVMIRSHGEDDRRKLEAIRVTYTNRIQELKLLDPSWQSASGKTLPARPLSEHSLGGDAQADEPAEYEEPMVIETATITRIVNDKSVEPEHPQPSFKARAGARESVISSAIRDVESSMSHASDSNFFLQAPHGKQENNAQGSERADDDQSYMPPPLSPRRTLSPNTSGDPYDDERSNSQAGNHQRDNSHESISWLDTIDESGGSSCASSVHSMSYGGVHRRHLRLGSGATEAEFDAALDAAVEAAYDDPLDPFDDEDPIRKAEIVAEHRRNVELARERVRDAEREATIQAAVQHDRDMRLGGGSIDLGPQDEEAEDEERMLEEMTKEYMLDGFDFDLNSKSALPRQSDSSGFSGTSTWHSSTSSARNTAGTSLSTVAEAPTLPPPSGPLPPVTEQESPTAAPRPPTAAHSATGSIGSSSVRSRRLSGQNAKQLKIETSVNLPPKDTAPLTQPYMLKVDETPDMPKTAAAAFKVPSAPASQSNLRVASAQSAGASPADSMPSISPATSLNQILSNDGTAVDPGRSMFPGKGGIQPPQLKKNKSSMSLRNRQMSISSPDGSDGSVGTPLSTTFSTFTGRKASVPHIAPTPSLPTFTLDGMGIPTGGMHLFESDIHSPHSPGSPNPLAINAPIPLEPCPEGYLLRPFWLMRCFYQTLAHPRGGYLSTKLFVPRDMWSVKGVKIKNLEEKISNCDLLTAALLKLSSVDTFDADAVLEEMQALEAVLDQVQTNLVKKLGSEVGTNGATAMFKDAHTVGVTSPDGSTAPELPSKSGTGRSYLTSWKKLRSKNSGANLANTFTGAKDISKDSLTMNTLPMTSLPNVRMAKREISQVDFTGPHANYMSALAKLFDAVQIIDQIARQVEDPGLKHSSPTHVGLELSTRHAAEFFGFYVCRFVLTDVAMMLDKFIKRGSEWVLV</sequence>
<feature type="region of interest" description="Disordered" evidence="1">
    <location>
        <begin position="1"/>
        <end position="343"/>
    </location>
</feature>
<feature type="compositionally biased region" description="Polar residues" evidence="1">
    <location>
        <begin position="109"/>
        <end position="119"/>
    </location>
</feature>
<feature type="compositionally biased region" description="Low complexity" evidence="1">
    <location>
        <begin position="725"/>
        <end position="740"/>
    </location>
</feature>
<protein>
    <recommendedName>
        <fullName evidence="2">MIT domain-containing protein</fullName>
    </recommendedName>
</protein>
<feature type="compositionally biased region" description="Low complexity" evidence="1">
    <location>
        <begin position="782"/>
        <end position="796"/>
    </location>
</feature>
<feature type="compositionally biased region" description="Basic and acidic residues" evidence="1">
    <location>
        <begin position="295"/>
        <end position="304"/>
    </location>
</feature>
<dbReference type="PANTHER" id="PTHR37327">
    <property type="entry name" value="CHROMOSOME 1, WHOLE GENOME SHOTGUN SEQUENCE"/>
    <property type="match status" value="1"/>
</dbReference>
<feature type="compositionally biased region" description="Low complexity" evidence="1">
    <location>
        <begin position="141"/>
        <end position="150"/>
    </location>
</feature>
<feature type="compositionally biased region" description="Polar residues" evidence="1">
    <location>
        <begin position="741"/>
        <end position="751"/>
    </location>
</feature>
<dbReference type="InterPro" id="IPR036181">
    <property type="entry name" value="MIT_dom_sf"/>
</dbReference>
<evidence type="ECO:0000256" key="1">
    <source>
        <dbReference type="SAM" id="MobiDB-lite"/>
    </source>
</evidence>
<evidence type="ECO:0000313" key="3">
    <source>
        <dbReference type="EMBL" id="KAF2147295.1"/>
    </source>
</evidence>
<reference evidence="3" key="1">
    <citation type="journal article" date="2020" name="Stud. Mycol.">
        <title>101 Dothideomycetes genomes: a test case for predicting lifestyles and emergence of pathogens.</title>
        <authorList>
            <person name="Haridas S."/>
            <person name="Albert R."/>
            <person name="Binder M."/>
            <person name="Bloem J."/>
            <person name="Labutti K."/>
            <person name="Salamov A."/>
            <person name="Andreopoulos B."/>
            <person name="Baker S."/>
            <person name="Barry K."/>
            <person name="Bills G."/>
            <person name="Bluhm B."/>
            <person name="Cannon C."/>
            <person name="Castanera R."/>
            <person name="Culley D."/>
            <person name="Daum C."/>
            <person name="Ezra D."/>
            <person name="Gonzalez J."/>
            <person name="Henrissat B."/>
            <person name="Kuo A."/>
            <person name="Liang C."/>
            <person name="Lipzen A."/>
            <person name="Lutzoni F."/>
            <person name="Magnuson J."/>
            <person name="Mondo S."/>
            <person name="Nolan M."/>
            <person name="Ohm R."/>
            <person name="Pangilinan J."/>
            <person name="Park H.-J."/>
            <person name="Ramirez L."/>
            <person name="Alfaro M."/>
            <person name="Sun H."/>
            <person name="Tritt A."/>
            <person name="Yoshinaga Y."/>
            <person name="Zwiers L.-H."/>
            <person name="Turgeon B."/>
            <person name="Goodwin S."/>
            <person name="Spatafora J."/>
            <person name="Crous P."/>
            <person name="Grigoriev I."/>
        </authorList>
    </citation>
    <scope>NUCLEOTIDE SEQUENCE</scope>
    <source>
        <strain evidence="3">CBS 121167</strain>
    </source>
</reference>
<feature type="compositionally biased region" description="Polar residues" evidence="1">
    <location>
        <begin position="91"/>
        <end position="101"/>
    </location>
</feature>
<feature type="compositionally biased region" description="Basic and acidic residues" evidence="1">
    <location>
        <begin position="310"/>
        <end position="341"/>
    </location>
</feature>
<feature type="compositionally biased region" description="Pro residues" evidence="1">
    <location>
        <begin position="157"/>
        <end position="173"/>
    </location>
</feature>
<feature type="compositionally biased region" description="Basic residues" evidence="1">
    <location>
        <begin position="57"/>
        <end position="70"/>
    </location>
</feature>
<feature type="region of interest" description="Disordered" evidence="1">
    <location>
        <begin position="459"/>
        <end position="479"/>
    </location>
</feature>
<dbReference type="InterPro" id="IPR007330">
    <property type="entry name" value="MIT_dom"/>
</dbReference>
<feature type="compositionally biased region" description="Polar residues" evidence="1">
    <location>
        <begin position="876"/>
        <end position="892"/>
    </location>
</feature>
<dbReference type="PANTHER" id="PTHR37327:SF1">
    <property type="entry name" value="MICROTUBULE INTERACTING AND TRANSPORT DOMAIN-CONTAINING PROTEIN"/>
    <property type="match status" value="1"/>
</dbReference>
<proteinExistence type="predicted"/>
<feature type="region of interest" description="Disordered" evidence="1">
    <location>
        <begin position="508"/>
        <end position="565"/>
    </location>
</feature>
<feature type="domain" description="MIT" evidence="2">
    <location>
        <begin position="343"/>
        <end position="407"/>
    </location>
</feature>
<feature type="compositionally biased region" description="Low complexity" evidence="1">
    <location>
        <begin position="1"/>
        <end position="37"/>
    </location>
</feature>
<evidence type="ECO:0000259" key="2">
    <source>
        <dbReference type="Pfam" id="PF04212"/>
    </source>
</evidence>
<feature type="region of interest" description="Disordered" evidence="1">
    <location>
        <begin position="415"/>
        <end position="442"/>
    </location>
</feature>
<dbReference type="SUPFAM" id="SSF116846">
    <property type="entry name" value="MIT domain"/>
    <property type="match status" value="1"/>
</dbReference>
<evidence type="ECO:0000313" key="4">
    <source>
        <dbReference type="Proteomes" id="UP000799438"/>
    </source>
</evidence>
<dbReference type="OrthoDB" id="2245455at2759"/>
<dbReference type="GeneID" id="54300288"/>
<name>A0A6A6BVJ2_9PEZI</name>
<feature type="compositionally biased region" description="Polar residues" evidence="1">
    <location>
        <begin position="918"/>
        <end position="933"/>
    </location>
</feature>
<keyword evidence="4" id="KW-1185">Reference proteome</keyword>
<dbReference type="EMBL" id="ML995474">
    <property type="protein sequence ID" value="KAF2147295.1"/>
    <property type="molecule type" value="Genomic_DNA"/>
</dbReference>
<dbReference type="Pfam" id="PF04212">
    <property type="entry name" value="MIT"/>
    <property type="match status" value="1"/>
</dbReference>
<feature type="region of interest" description="Disordered" evidence="1">
    <location>
        <begin position="851"/>
        <end position="940"/>
    </location>
</feature>
<gene>
    <name evidence="3" type="ORF">K452DRAFT_304157</name>
</gene>
<feature type="compositionally biased region" description="Polar residues" evidence="1">
    <location>
        <begin position="261"/>
        <end position="280"/>
    </location>
</feature>
<organism evidence="3 4">
    <name type="scientific">Aplosporella prunicola CBS 121167</name>
    <dbReference type="NCBI Taxonomy" id="1176127"/>
    <lineage>
        <taxon>Eukaryota</taxon>
        <taxon>Fungi</taxon>
        <taxon>Dikarya</taxon>
        <taxon>Ascomycota</taxon>
        <taxon>Pezizomycotina</taxon>
        <taxon>Dothideomycetes</taxon>
        <taxon>Dothideomycetes incertae sedis</taxon>
        <taxon>Botryosphaeriales</taxon>
        <taxon>Aplosporellaceae</taxon>
        <taxon>Aplosporella</taxon>
    </lineage>
</organism>
<dbReference type="Gene3D" id="1.20.58.80">
    <property type="entry name" value="Phosphotransferase system, lactose/cellobiose-type IIA subunit"/>
    <property type="match status" value="1"/>
</dbReference>
<feature type="region of interest" description="Disordered" evidence="1">
    <location>
        <begin position="717"/>
        <end position="823"/>
    </location>
</feature>
<feature type="compositionally biased region" description="Polar residues" evidence="1">
    <location>
        <begin position="856"/>
        <end position="868"/>
    </location>
</feature>
<feature type="compositionally biased region" description="Pro residues" evidence="1">
    <location>
        <begin position="757"/>
        <end position="767"/>
    </location>
</feature>
<dbReference type="RefSeq" id="XP_033403003.1">
    <property type="nucleotide sequence ID" value="XM_033542791.1"/>
</dbReference>
<dbReference type="Proteomes" id="UP000799438">
    <property type="component" value="Unassembled WGS sequence"/>
</dbReference>
<accession>A0A6A6BVJ2</accession>